<name>A0A9W7DKA9_9STRA</name>
<comment type="catalytic activity">
    <reaction evidence="7">
        <text>a 1,2-diacyl-sn-glycero-3-phosphate + CTP + H(+) = a CDP-1,2-diacyl-sn-glycerol + diphosphate</text>
        <dbReference type="Rhea" id="RHEA:16229"/>
        <dbReference type="ChEBI" id="CHEBI:15378"/>
        <dbReference type="ChEBI" id="CHEBI:33019"/>
        <dbReference type="ChEBI" id="CHEBI:37563"/>
        <dbReference type="ChEBI" id="CHEBI:58332"/>
        <dbReference type="ChEBI" id="CHEBI:58608"/>
        <dbReference type="EC" id="2.7.7.41"/>
    </reaction>
</comment>
<reference evidence="8" key="1">
    <citation type="submission" date="2022-07" db="EMBL/GenBank/DDBJ databases">
        <title>Genome analysis of Parmales, a sister group of diatoms, reveals the evolutionary specialization of diatoms from phago-mixotrophs to photoautotrophs.</title>
        <authorList>
            <person name="Ban H."/>
            <person name="Sato S."/>
            <person name="Yoshikawa S."/>
            <person name="Kazumasa Y."/>
            <person name="Nakamura Y."/>
            <person name="Ichinomiya M."/>
            <person name="Saitoh K."/>
            <person name="Sato N."/>
            <person name="Blanc-Mathieu R."/>
            <person name="Endo H."/>
            <person name="Kuwata A."/>
            <person name="Ogata H."/>
        </authorList>
    </citation>
    <scope>NUCLEOTIDE SEQUENCE</scope>
</reference>
<keyword evidence="5" id="KW-1133">Transmembrane helix</keyword>
<sequence length="50" mass="5395">FFASLVKRANSEKDYGKFIPGHGGVLDRLDVAMLNTAIVAAGVGRYLVEK</sequence>
<dbReference type="AlphaFoldDB" id="A0A9W7DKA9"/>
<evidence type="ECO:0000256" key="5">
    <source>
        <dbReference type="ARBA" id="ARBA00022989"/>
    </source>
</evidence>
<comment type="similarity">
    <text evidence="2 7">Belongs to the CDS family.</text>
</comment>
<dbReference type="PROSITE" id="PS01315">
    <property type="entry name" value="CDS"/>
    <property type="match status" value="1"/>
</dbReference>
<evidence type="ECO:0000256" key="2">
    <source>
        <dbReference type="ARBA" id="ARBA00010185"/>
    </source>
</evidence>
<dbReference type="EMBL" id="BRXZ01004258">
    <property type="protein sequence ID" value="GMH46233.1"/>
    <property type="molecule type" value="Genomic_DNA"/>
</dbReference>
<evidence type="ECO:0000256" key="7">
    <source>
        <dbReference type="RuleBase" id="RU003938"/>
    </source>
</evidence>
<evidence type="ECO:0000313" key="9">
    <source>
        <dbReference type="Proteomes" id="UP001165082"/>
    </source>
</evidence>
<comment type="pathway">
    <text evidence="7">Phospholipid metabolism; CDP-diacylglycerol biosynthesis; CDP-diacylglycerol from sn-glycerol 3-phosphate: step 3/3.</text>
</comment>
<keyword evidence="3 7" id="KW-0808">Transferase</keyword>
<protein>
    <recommendedName>
        <fullName evidence="7">Phosphatidate cytidylyltransferase</fullName>
        <ecNumber evidence="7">2.7.7.41</ecNumber>
    </recommendedName>
</protein>
<proteinExistence type="inferred from homology"/>
<keyword evidence="9" id="KW-1185">Reference proteome</keyword>
<keyword evidence="6" id="KW-0472">Membrane</keyword>
<dbReference type="GO" id="GO:0004605">
    <property type="term" value="F:phosphatidate cytidylyltransferase activity"/>
    <property type="evidence" value="ECO:0007669"/>
    <property type="project" value="UniProtKB-EC"/>
</dbReference>
<comment type="subcellular location">
    <subcellularLocation>
        <location evidence="1">Membrane</location>
        <topology evidence="1">Multi-pass membrane protein</topology>
    </subcellularLocation>
</comment>
<dbReference type="InterPro" id="IPR000374">
    <property type="entry name" value="PC_trans"/>
</dbReference>
<dbReference type="OrthoDB" id="10260889at2759"/>
<keyword evidence="4 7" id="KW-0812">Transmembrane</keyword>
<accession>A0A9W7DKA9</accession>
<evidence type="ECO:0000256" key="3">
    <source>
        <dbReference type="ARBA" id="ARBA00022679"/>
    </source>
</evidence>
<evidence type="ECO:0000256" key="6">
    <source>
        <dbReference type="ARBA" id="ARBA00023136"/>
    </source>
</evidence>
<dbReference type="Proteomes" id="UP001165082">
    <property type="component" value="Unassembled WGS sequence"/>
</dbReference>
<evidence type="ECO:0000256" key="4">
    <source>
        <dbReference type="ARBA" id="ARBA00022692"/>
    </source>
</evidence>
<comment type="caution">
    <text evidence="8">The sequence shown here is derived from an EMBL/GenBank/DDBJ whole genome shotgun (WGS) entry which is preliminary data.</text>
</comment>
<dbReference type="Pfam" id="PF01148">
    <property type="entry name" value="CTP_transf_1"/>
    <property type="match status" value="1"/>
</dbReference>
<keyword evidence="7" id="KW-0548">Nucleotidyltransferase</keyword>
<dbReference type="EC" id="2.7.7.41" evidence="7"/>
<dbReference type="GO" id="GO:0016020">
    <property type="term" value="C:membrane"/>
    <property type="evidence" value="ECO:0007669"/>
    <property type="project" value="UniProtKB-SubCell"/>
</dbReference>
<gene>
    <name evidence="8" type="ORF">TrRE_jg9373</name>
</gene>
<evidence type="ECO:0000313" key="8">
    <source>
        <dbReference type="EMBL" id="GMH46233.1"/>
    </source>
</evidence>
<organism evidence="8 9">
    <name type="scientific">Triparma retinervis</name>
    <dbReference type="NCBI Taxonomy" id="2557542"/>
    <lineage>
        <taxon>Eukaryota</taxon>
        <taxon>Sar</taxon>
        <taxon>Stramenopiles</taxon>
        <taxon>Ochrophyta</taxon>
        <taxon>Bolidophyceae</taxon>
        <taxon>Parmales</taxon>
        <taxon>Triparmaceae</taxon>
        <taxon>Triparma</taxon>
    </lineage>
</organism>
<feature type="non-terminal residue" evidence="8">
    <location>
        <position position="1"/>
    </location>
</feature>
<evidence type="ECO:0000256" key="1">
    <source>
        <dbReference type="ARBA" id="ARBA00004141"/>
    </source>
</evidence>